<evidence type="ECO:0000256" key="2">
    <source>
        <dbReference type="ARBA" id="ARBA00005745"/>
    </source>
</evidence>
<dbReference type="GO" id="GO:0005886">
    <property type="term" value="C:plasma membrane"/>
    <property type="evidence" value="ECO:0007669"/>
    <property type="project" value="UniProtKB-SubCell"/>
</dbReference>
<dbReference type="Pfam" id="PF00482">
    <property type="entry name" value="T2SSF"/>
    <property type="match status" value="2"/>
</dbReference>
<evidence type="ECO:0000256" key="1">
    <source>
        <dbReference type="ARBA" id="ARBA00004429"/>
    </source>
</evidence>
<dbReference type="GO" id="GO:0015628">
    <property type="term" value="P:protein secretion by the type II secretion system"/>
    <property type="evidence" value="ECO:0007669"/>
    <property type="project" value="TreeGrafter"/>
</dbReference>
<proteinExistence type="inferred from homology"/>
<organism evidence="10">
    <name type="scientific">marine sediment metagenome</name>
    <dbReference type="NCBI Taxonomy" id="412755"/>
    <lineage>
        <taxon>unclassified sequences</taxon>
        <taxon>metagenomes</taxon>
        <taxon>ecological metagenomes</taxon>
    </lineage>
</organism>
<dbReference type="EMBL" id="LAZR01007274">
    <property type="protein sequence ID" value="KKM86330.1"/>
    <property type="molecule type" value="Genomic_DNA"/>
</dbReference>
<evidence type="ECO:0000256" key="6">
    <source>
        <dbReference type="ARBA" id="ARBA00022989"/>
    </source>
</evidence>
<feature type="domain" description="Type II secretion system protein GspF" evidence="9">
    <location>
        <begin position="1"/>
        <end position="117"/>
    </location>
</feature>
<evidence type="ECO:0000259" key="9">
    <source>
        <dbReference type="Pfam" id="PF00482"/>
    </source>
</evidence>
<sequence>MIDAGLPLVQALDVISGQAENPVMRRVLTTIKGDVEGGATFADALKKHPNVFTDLYANMVAAGEAGGILDTILNRLAAYMEKAAKLKKQIKGAMVYPITILTIATFVVSIILIFVVPVFQDMFATLGGQLPLPTQIVVNFSNIMKAYWWAIGLGFVGFLFAFKQFRKTEKGRFITDSMALKVPIMGDLLRKVAVSKFTRTMGTLTSSGVPILEGLDITAKTAGNKVIERAVLMVKAGVSEGKTLAEPLKASGVFPDMVVHMIAIGEQTAALDTMMAKIADFYDDEVDSAVNGLTAAMEPMMMVFLGGSVGFIIVAMYLPIFKMMTLIN</sequence>
<evidence type="ECO:0000256" key="7">
    <source>
        <dbReference type="ARBA" id="ARBA00023136"/>
    </source>
</evidence>
<dbReference type="InterPro" id="IPR042094">
    <property type="entry name" value="T2SS_GspF_sf"/>
</dbReference>
<reference evidence="10" key="1">
    <citation type="journal article" date="2015" name="Nature">
        <title>Complex archaea that bridge the gap between prokaryotes and eukaryotes.</title>
        <authorList>
            <person name="Spang A."/>
            <person name="Saw J.H."/>
            <person name="Jorgensen S.L."/>
            <person name="Zaremba-Niedzwiedzka K."/>
            <person name="Martijn J."/>
            <person name="Lind A.E."/>
            <person name="van Eijk R."/>
            <person name="Schleper C."/>
            <person name="Guy L."/>
            <person name="Ettema T.J."/>
        </authorList>
    </citation>
    <scope>NUCLEOTIDE SEQUENCE</scope>
</reference>
<evidence type="ECO:0000256" key="4">
    <source>
        <dbReference type="ARBA" id="ARBA00022519"/>
    </source>
</evidence>
<dbReference type="InterPro" id="IPR018076">
    <property type="entry name" value="T2SS_GspF_dom"/>
</dbReference>
<gene>
    <name evidence="10" type="ORF">LCGC14_1280100</name>
</gene>
<dbReference type="AlphaFoldDB" id="A0A0F9NC57"/>
<evidence type="ECO:0000313" key="10">
    <source>
        <dbReference type="EMBL" id="KKM86330.1"/>
    </source>
</evidence>
<feature type="transmembrane region" description="Helical" evidence="8">
    <location>
        <begin position="146"/>
        <end position="162"/>
    </location>
</feature>
<feature type="transmembrane region" description="Helical" evidence="8">
    <location>
        <begin position="94"/>
        <end position="119"/>
    </location>
</feature>
<evidence type="ECO:0000256" key="3">
    <source>
        <dbReference type="ARBA" id="ARBA00022475"/>
    </source>
</evidence>
<evidence type="ECO:0000256" key="5">
    <source>
        <dbReference type="ARBA" id="ARBA00022692"/>
    </source>
</evidence>
<dbReference type="Gene3D" id="1.20.81.30">
    <property type="entry name" value="Type II secretion system (T2SS), domain F"/>
    <property type="match status" value="2"/>
</dbReference>
<keyword evidence="5 8" id="KW-0812">Transmembrane</keyword>
<evidence type="ECO:0000256" key="8">
    <source>
        <dbReference type="SAM" id="Phobius"/>
    </source>
</evidence>
<feature type="domain" description="Type II secretion system protein GspF" evidence="9">
    <location>
        <begin position="197"/>
        <end position="319"/>
    </location>
</feature>
<comment type="caution">
    <text evidence="10">The sequence shown here is derived from an EMBL/GenBank/DDBJ whole genome shotgun (WGS) entry which is preliminary data.</text>
</comment>
<dbReference type="PANTHER" id="PTHR30012">
    <property type="entry name" value="GENERAL SECRETION PATHWAY PROTEIN"/>
    <property type="match status" value="1"/>
</dbReference>
<protein>
    <recommendedName>
        <fullName evidence="9">Type II secretion system protein GspF domain-containing protein</fullName>
    </recommendedName>
</protein>
<keyword evidence="4" id="KW-0997">Cell inner membrane</keyword>
<comment type="subcellular location">
    <subcellularLocation>
        <location evidence="1">Cell inner membrane</location>
        <topology evidence="1">Multi-pass membrane protein</topology>
    </subcellularLocation>
</comment>
<accession>A0A0F9NC57</accession>
<dbReference type="InterPro" id="IPR003004">
    <property type="entry name" value="GspF/PilC"/>
</dbReference>
<keyword evidence="3" id="KW-1003">Cell membrane</keyword>
<feature type="transmembrane region" description="Helical" evidence="8">
    <location>
        <begin position="55"/>
        <end position="73"/>
    </location>
</feature>
<keyword evidence="7 8" id="KW-0472">Membrane</keyword>
<name>A0A0F9NC57_9ZZZZ</name>
<dbReference type="PRINTS" id="PR00812">
    <property type="entry name" value="BCTERIALGSPF"/>
</dbReference>
<dbReference type="FunFam" id="1.20.81.30:FF:000001">
    <property type="entry name" value="Type II secretion system protein F"/>
    <property type="match status" value="2"/>
</dbReference>
<dbReference type="PANTHER" id="PTHR30012:SF7">
    <property type="entry name" value="PROTEIN TRANSPORT PROTEIN HOFC HOMOLOG"/>
    <property type="match status" value="1"/>
</dbReference>
<feature type="transmembrane region" description="Helical" evidence="8">
    <location>
        <begin position="301"/>
        <end position="320"/>
    </location>
</feature>
<keyword evidence="6 8" id="KW-1133">Transmembrane helix</keyword>
<comment type="similarity">
    <text evidence="2">Belongs to the GSP F family.</text>
</comment>